<feature type="compositionally biased region" description="Polar residues" evidence="5">
    <location>
        <begin position="369"/>
        <end position="384"/>
    </location>
</feature>
<dbReference type="CDD" id="cd00118">
    <property type="entry name" value="LysM"/>
    <property type="match status" value="1"/>
</dbReference>
<protein>
    <recommendedName>
        <fullName evidence="4">Oxidation resistance protein 1</fullName>
    </recommendedName>
</protein>
<evidence type="ECO:0000259" key="6">
    <source>
        <dbReference type="PROSITE" id="PS51782"/>
    </source>
</evidence>
<feature type="region of interest" description="Disordered" evidence="5">
    <location>
        <begin position="92"/>
        <end position="114"/>
    </location>
</feature>
<evidence type="ECO:0000256" key="3">
    <source>
        <dbReference type="ARBA" id="ARBA00023128"/>
    </source>
</evidence>
<dbReference type="PANTHER" id="PTHR23354">
    <property type="entry name" value="NUCLEOLAR PROTEIN 7/ESTROGEN RECEPTOR COACTIVATOR-RELATED"/>
    <property type="match status" value="1"/>
</dbReference>
<feature type="domain" description="LysM" evidence="6">
    <location>
        <begin position="39"/>
        <end position="82"/>
    </location>
</feature>
<dbReference type="Pfam" id="PF01476">
    <property type="entry name" value="LysM"/>
    <property type="match status" value="1"/>
</dbReference>
<keyword evidence="3" id="KW-0496">Mitochondrion</keyword>
<evidence type="ECO:0000313" key="8">
    <source>
        <dbReference type="EMBL" id="WAR17472.1"/>
    </source>
</evidence>
<evidence type="ECO:0000256" key="1">
    <source>
        <dbReference type="ARBA" id="ARBA00004173"/>
    </source>
</evidence>
<feature type="region of interest" description="Disordered" evidence="5">
    <location>
        <begin position="262"/>
        <end position="431"/>
    </location>
</feature>
<dbReference type="PANTHER" id="PTHR23354:SF62">
    <property type="entry name" value="MUSTARD, ISOFORM V"/>
    <property type="match status" value="1"/>
</dbReference>
<dbReference type="InterPro" id="IPR036779">
    <property type="entry name" value="LysM_dom_sf"/>
</dbReference>
<feature type="compositionally biased region" description="Polar residues" evidence="5">
    <location>
        <begin position="92"/>
        <end position="105"/>
    </location>
</feature>
<feature type="compositionally biased region" description="Basic and acidic residues" evidence="5">
    <location>
        <begin position="406"/>
        <end position="420"/>
    </location>
</feature>
<feature type="compositionally biased region" description="Acidic residues" evidence="5">
    <location>
        <begin position="392"/>
        <end position="405"/>
    </location>
</feature>
<feature type="compositionally biased region" description="Basic and acidic residues" evidence="5">
    <location>
        <begin position="295"/>
        <end position="304"/>
    </location>
</feature>
<comment type="subcellular location">
    <subcellularLocation>
        <location evidence="1">Mitochondrion</location>
    </subcellularLocation>
</comment>
<dbReference type="SMART" id="SM00584">
    <property type="entry name" value="TLDc"/>
    <property type="match status" value="1"/>
</dbReference>
<dbReference type="PROSITE" id="PS51782">
    <property type="entry name" value="LYSM"/>
    <property type="match status" value="1"/>
</dbReference>
<proteinExistence type="inferred from homology"/>
<dbReference type="Pfam" id="PF07534">
    <property type="entry name" value="TLD"/>
    <property type="match status" value="1"/>
</dbReference>
<evidence type="ECO:0000256" key="2">
    <source>
        <dbReference type="ARBA" id="ARBA00009540"/>
    </source>
</evidence>
<reference evidence="8" key="1">
    <citation type="submission" date="2022-11" db="EMBL/GenBank/DDBJ databases">
        <title>Centuries of genome instability and evolution in soft-shell clam transmissible cancer (bioRxiv).</title>
        <authorList>
            <person name="Hart S.F.M."/>
            <person name="Yonemitsu M.A."/>
            <person name="Giersch R.M."/>
            <person name="Beal B.F."/>
            <person name="Arriagada G."/>
            <person name="Davis B.W."/>
            <person name="Ostrander E.A."/>
            <person name="Goff S.P."/>
            <person name="Metzger M.J."/>
        </authorList>
    </citation>
    <scope>NUCLEOTIDE SEQUENCE</scope>
    <source>
        <strain evidence="8">MELC-2E11</strain>
        <tissue evidence="8">Siphon/mantle</tissue>
    </source>
</reference>
<name>A0ABY7F8X4_MYAAR</name>
<evidence type="ECO:0000256" key="4">
    <source>
        <dbReference type="ARBA" id="ARBA00040604"/>
    </source>
</evidence>
<dbReference type="Gene3D" id="3.10.350.10">
    <property type="entry name" value="LysM domain"/>
    <property type="match status" value="1"/>
</dbReference>
<dbReference type="EMBL" id="CP111021">
    <property type="protein sequence ID" value="WAR17472.1"/>
    <property type="molecule type" value="Genomic_DNA"/>
</dbReference>
<dbReference type="SUPFAM" id="SSF54106">
    <property type="entry name" value="LysM domain"/>
    <property type="match status" value="1"/>
</dbReference>
<evidence type="ECO:0000256" key="5">
    <source>
        <dbReference type="SAM" id="MobiDB-lite"/>
    </source>
</evidence>
<dbReference type="Proteomes" id="UP001164746">
    <property type="component" value="Chromosome 10"/>
</dbReference>
<feature type="compositionally biased region" description="Polar residues" evidence="5">
    <location>
        <begin position="271"/>
        <end position="287"/>
    </location>
</feature>
<organism evidence="8 9">
    <name type="scientific">Mya arenaria</name>
    <name type="common">Soft-shell clam</name>
    <dbReference type="NCBI Taxonomy" id="6604"/>
    <lineage>
        <taxon>Eukaryota</taxon>
        <taxon>Metazoa</taxon>
        <taxon>Spiralia</taxon>
        <taxon>Lophotrochozoa</taxon>
        <taxon>Mollusca</taxon>
        <taxon>Bivalvia</taxon>
        <taxon>Autobranchia</taxon>
        <taxon>Heteroconchia</taxon>
        <taxon>Euheterodonta</taxon>
        <taxon>Imparidentia</taxon>
        <taxon>Neoheterodontei</taxon>
        <taxon>Myida</taxon>
        <taxon>Myoidea</taxon>
        <taxon>Myidae</taxon>
        <taxon>Mya</taxon>
    </lineage>
</organism>
<dbReference type="PROSITE" id="PS51886">
    <property type="entry name" value="TLDC"/>
    <property type="match status" value="1"/>
</dbReference>
<dbReference type="InterPro" id="IPR006571">
    <property type="entry name" value="TLDc_dom"/>
</dbReference>
<gene>
    <name evidence="8" type="ORF">MAR_032066</name>
</gene>
<evidence type="ECO:0000259" key="7">
    <source>
        <dbReference type="PROSITE" id="PS51886"/>
    </source>
</evidence>
<feature type="region of interest" description="Disordered" evidence="5">
    <location>
        <begin position="550"/>
        <end position="596"/>
    </location>
</feature>
<dbReference type="InterPro" id="IPR018392">
    <property type="entry name" value="LysM"/>
</dbReference>
<sequence>MFYLDDDKDSFTKVTSVASTASLGSMQEKRKSQPDGTLQYKVEDSGDTLEKVAAHFDTTPSELKKLNKLFSSTIFQGQILFVPDKEANSRTFSVSSNEDSTTGLSDSVFGSPVNKPKMIGPPHKLSEDEVQQLDQDCMERFIKLRVKHITDGQGVVKGTLLVTPNAVIAAMYHDIAAMKIRGKKMEDGTKLEVYHDKSCPLAKEKLLTSQQIDQAKTSPVIPKDLQEILRNPLIKSESVCSCGHGATDKLGRLDSVFEDTTDVTDGVENKGGNSLESGEATTSQEQDSGFVGDLSESRVDEGCDKYTGNVDQGVQDGRNVAKSVDNASGDVGDNGSCPTGDLIDLGVESEPAGASAKTSPRLGKPNKRLSVSFSLPETDNNTSPTRKKPDSGIEETAEEKDDDKDDTAKRSEDNDKKQEPDNVAESNNGETRIGNILYLPVEEDSNGHLTVQAVEKTQNTLSKLSADDFGAISKSDTNIAELGVGEKIENADVEKTRSSSTSSLGPFSPTPHLNAFVNYASGFFQRHASDSSIKDLKDVIMDTLTDSKSSSESKIIGKTERSESSSDMDQTDGKKDIPVISAAPTGRKRGKLSRYSNTAERQDVAVESAVTMDDKPGLFNMDYTKYAPRRSVAFSDPPLYLCLRLGTPQNKHVSHNYSIEAYGKRRKKSEYWFSIPRDKVDHLYAFFVQWTPQIYGDEEEITPELRGFVLSLEMPGRTIGYPWTLIYSTDKHGFSLKTLYRYMRDLDSPILIAAKDTNNHVFGALLSCEVKRSDHFYGTGETFVYTFCEGFHVFHWTGENNFFIKGNQDSLSIGAGQGKFGLWFDEDLYHGRTNKCETFNNDILTESEDFVLKAFEAWAFVSE</sequence>
<feature type="domain" description="TLDc" evidence="7">
    <location>
        <begin position="700"/>
        <end position="861"/>
    </location>
</feature>
<comment type="similarity">
    <text evidence="2">Belongs to the OXR1 family.</text>
</comment>
<feature type="compositionally biased region" description="Basic and acidic residues" evidence="5">
    <location>
        <begin position="550"/>
        <end position="564"/>
    </location>
</feature>
<dbReference type="SMART" id="SM00257">
    <property type="entry name" value="LysM"/>
    <property type="match status" value="1"/>
</dbReference>
<evidence type="ECO:0000313" key="9">
    <source>
        <dbReference type="Proteomes" id="UP001164746"/>
    </source>
</evidence>
<keyword evidence="9" id="KW-1185">Reference proteome</keyword>
<accession>A0ABY7F8X4</accession>